<evidence type="ECO:0000313" key="10">
    <source>
        <dbReference type="Proteomes" id="UP000031637"/>
    </source>
</evidence>
<dbReference type="PRINTS" id="PR00608">
    <property type="entry name" value="CYTCHROMECII"/>
</dbReference>
<evidence type="ECO:0000256" key="1">
    <source>
        <dbReference type="ARBA" id="ARBA00022448"/>
    </source>
</evidence>
<dbReference type="Proteomes" id="UP000031637">
    <property type="component" value="Chromosome"/>
</dbReference>
<evidence type="ECO:0000256" key="6">
    <source>
        <dbReference type="PIRSR" id="PIRSR000027-1"/>
    </source>
</evidence>
<accession>W0SIR2</accession>
<proteinExistence type="predicted"/>
<evidence type="ECO:0000256" key="3">
    <source>
        <dbReference type="ARBA" id="ARBA00022723"/>
    </source>
</evidence>
<dbReference type="GO" id="GO:0020037">
    <property type="term" value="F:heme binding"/>
    <property type="evidence" value="ECO:0007669"/>
    <property type="project" value="InterPro"/>
</dbReference>
<keyword evidence="2 7" id="KW-0349">Heme</keyword>
<evidence type="ECO:0000256" key="2">
    <source>
        <dbReference type="ARBA" id="ARBA00022617"/>
    </source>
</evidence>
<dbReference type="EMBL" id="AP012547">
    <property type="protein sequence ID" value="BAO30496.1"/>
    <property type="molecule type" value="Genomic_DNA"/>
</dbReference>
<sequence length="154" mass="16814">MKFKNIVAATLMLGLSTAALAQSIGKPEDQIRWRQSAYHTMAWNMGRIKANIEGTYNKDQVVQAANMIQAIANSGMGVLFQPGTDKGKGWKETRVKAELFSDKEGVGKVAKPYMEAANEMARVAASGDLAAIKTQFGKLGETCKGCHDKFRKED</sequence>
<keyword evidence="10" id="KW-1185">Reference proteome</keyword>
<dbReference type="OrthoDB" id="5520910at2"/>
<dbReference type="Pfam" id="PF01322">
    <property type="entry name" value="Cytochrom_C_2"/>
    <property type="match status" value="1"/>
</dbReference>
<keyword evidence="4" id="KW-0249">Electron transport</keyword>
<feature type="signal peptide" evidence="8">
    <location>
        <begin position="1"/>
        <end position="21"/>
    </location>
</feature>
<keyword evidence="3 6" id="KW-0479">Metal-binding</keyword>
<comment type="PTM">
    <text evidence="7">Binds 1 heme group per subunit.</text>
</comment>
<feature type="chain" id="PRO_5004796346" evidence="8">
    <location>
        <begin position="22"/>
        <end position="154"/>
    </location>
</feature>
<dbReference type="InterPro" id="IPR002321">
    <property type="entry name" value="Cyt_c_II"/>
</dbReference>
<dbReference type="GO" id="GO:0022900">
    <property type="term" value="P:electron transport chain"/>
    <property type="evidence" value="ECO:0007669"/>
    <property type="project" value="InterPro"/>
</dbReference>
<dbReference type="InterPro" id="IPR012127">
    <property type="entry name" value="Cyt_c_prime"/>
</dbReference>
<feature type="binding site" description="covalent" evidence="7">
    <location>
        <position position="146"/>
    </location>
    <ligand>
        <name>heme c</name>
        <dbReference type="ChEBI" id="CHEBI:61717"/>
    </ligand>
</feature>
<reference evidence="9 10" key="1">
    <citation type="journal article" date="2014" name="Syst. Appl. Microbiol.">
        <title>Complete genomes of freshwater sulfur oxidizers Sulfuricella denitrificans skB26 and Sulfuritalea hydrogenivorans sk43H: genetic insights into the sulfur oxidation pathway of betaproteobacteria.</title>
        <authorList>
            <person name="Watanabe T."/>
            <person name="Kojima H."/>
            <person name="Fukui M."/>
        </authorList>
    </citation>
    <scope>NUCLEOTIDE SEQUENCE [LARGE SCALE GENOMIC DNA]</scope>
    <source>
        <strain evidence="9">DSM22779</strain>
    </source>
</reference>
<gene>
    <name evidence="9" type="ORF">SUTH_02717</name>
</gene>
<keyword evidence="5 6" id="KW-0408">Iron</keyword>
<evidence type="ECO:0000313" key="9">
    <source>
        <dbReference type="EMBL" id="BAO30496.1"/>
    </source>
</evidence>
<keyword evidence="8" id="KW-0732">Signal</keyword>
<evidence type="ECO:0000256" key="4">
    <source>
        <dbReference type="ARBA" id="ARBA00022982"/>
    </source>
</evidence>
<dbReference type="KEGG" id="shd:SUTH_02717"/>
<dbReference type="SUPFAM" id="SSF47175">
    <property type="entry name" value="Cytochromes"/>
    <property type="match status" value="1"/>
</dbReference>
<feature type="binding site" description="covalent" evidence="7">
    <location>
        <position position="143"/>
    </location>
    <ligand>
        <name>heme c</name>
        <dbReference type="ChEBI" id="CHEBI:61717"/>
    </ligand>
</feature>
<name>W0SIR2_9PROT</name>
<keyword evidence="1" id="KW-0813">Transport</keyword>
<dbReference type="Gene3D" id="1.20.120.10">
    <property type="entry name" value="Cytochrome c/b562"/>
    <property type="match status" value="1"/>
</dbReference>
<dbReference type="RefSeq" id="WP_041099943.1">
    <property type="nucleotide sequence ID" value="NZ_AP012547.1"/>
</dbReference>
<dbReference type="AlphaFoldDB" id="W0SIR2"/>
<evidence type="ECO:0000256" key="7">
    <source>
        <dbReference type="PIRSR" id="PIRSR000027-2"/>
    </source>
</evidence>
<dbReference type="PIRSF" id="PIRSF000027">
    <property type="entry name" value="Cytc_c_prime"/>
    <property type="match status" value="1"/>
</dbReference>
<dbReference type="GO" id="GO:0042597">
    <property type="term" value="C:periplasmic space"/>
    <property type="evidence" value="ECO:0007669"/>
    <property type="project" value="InterPro"/>
</dbReference>
<dbReference type="InterPro" id="IPR010980">
    <property type="entry name" value="Cyt_c/b562"/>
</dbReference>
<dbReference type="PROSITE" id="PS51009">
    <property type="entry name" value="CYTCII"/>
    <property type="match status" value="1"/>
</dbReference>
<dbReference type="InterPro" id="IPR015984">
    <property type="entry name" value="Cyt_c_prime_subgr"/>
</dbReference>
<dbReference type="GO" id="GO:0005506">
    <property type="term" value="F:iron ion binding"/>
    <property type="evidence" value="ECO:0007669"/>
    <property type="project" value="InterPro"/>
</dbReference>
<dbReference type="HOGENOM" id="CLU_106713_4_0_4"/>
<evidence type="ECO:0000256" key="5">
    <source>
        <dbReference type="ARBA" id="ARBA00023004"/>
    </source>
</evidence>
<evidence type="ECO:0000256" key="8">
    <source>
        <dbReference type="SAM" id="SignalP"/>
    </source>
</evidence>
<dbReference type="STRING" id="1223802.SUTH_02717"/>
<dbReference type="GO" id="GO:0009055">
    <property type="term" value="F:electron transfer activity"/>
    <property type="evidence" value="ECO:0007669"/>
    <property type="project" value="InterPro"/>
</dbReference>
<protein>
    <submittedName>
        <fullName evidence="9">Cytochrome c</fullName>
    </submittedName>
</protein>
<organism evidence="9 10">
    <name type="scientific">Sulfuritalea hydrogenivorans sk43H</name>
    <dbReference type="NCBI Taxonomy" id="1223802"/>
    <lineage>
        <taxon>Bacteria</taxon>
        <taxon>Pseudomonadati</taxon>
        <taxon>Pseudomonadota</taxon>
        <taxon>Betaproteobacteria</taxon>
        <taxon>Nitrosomonadales</taxon>
        <taxon>Sterolibacteriaceae</taxon>
        <taxon>Sulfuritalea</taxon>
    </lineage>
</organism>
<feature type="binding site" description="axial binding residue" evidence="6">
    <location>
        <position position="147"/>
    </location>
    <ligand>
        <name>heme c</name>
        <dbReference type="ChEBI" id="CHEBI:61717"/>
    </ligand>
    <ligandPart>
        <name>Fe</name>
        <dbReference type="ChEBI" id="CHEBI:18248"/>
    </ligandPart>
</feature>